<dbReference type="AlphaFoldDB" id="A0A516SA91"/>
<dbReference type="KEGG" id="cari:FNU76_01160"/>
<dbReference type="Pfam" id="PF07201">
    <property type="entry name" value="HrpJ"/>
    <property type="match status" value="1"/>
</dbReference>
<feature type="domain" description="Hypersensitivity response secretion-like HrpJ" evidence="1">
    <location>
        <begin position="57"/>
        <end position="214"/>
    </location>
</feature>
<dbReference type="SUPFAM" id="SSF140591">
    <property type="entry name" value="Type III secretion system domain"/>
    <property type="match status" value="1"/>
</dbReference>
<dbReference type="GO" id="GO:0046903">
    <property type="term" value="P:secretion"/>
    <property type="evidence" value="ECO:0007669"/>
    <property type="project" value="InterPro"/>
</dbReference>
<evidence type="ECO:0000313" key="2">
    <source>
        <dbReference type="EMBL" id="QDQ25069.1"/>
    </source>
</evidence>
<gene>
    <name evidence="2" type="ORF">FNU76_01160</name>
</gene>
<dbReference type="NCBIfam" id="TIGR02511">
    <property type="entry name" value="type_III_tyeA"/>
    <property type="match status" value="1"/>
</dbReference>
<proteinExistence type="predicted"/>
<dbReference type="OrthoDB" id="6480224at2"/>
<organism evidence="2 3">
    <name type="scientific">Chitinimonas arctica</name>
    <dbReference type="NCBI Taxonomy" id="2594795"/>
    <lineage>
        <taxon>Bacteria</taxon>
        <taxon>Pseudomonadati</taxon>
        <taxon>Pseudomonadota</taxon>
        <taxon>Betaproteobacteria</taxon>
        <taxon>Neisseriales</taxon>
        <taxon>Chitinibacteraceae</taxon>
        <taxon>Chitinimonas</taxon>
    </lineage>
</organism>
<accession>A0A516SA91</accession>
<evidence type="ECO:0000313" key="3">
    <source>
        <dbReference type="Proteomes" id="UP000317550"/>
    </source>
</evidence>
<dbReference type="RefSeq" id="WP_143855994.1">
    <property type="nucleotide sequence ID" value="NZ_CP041730.1"/>
</dbReference>
<dbReference type="InterPro" id="IPR038347">
    <property type="entry name" value="TyeA_sf"/>
</dbReference>
<sequence>MNKIDKPVFIPSTPIVSVDPDADIGKWADRTPRQIIPGNAISDLVGKELAELNEDALAETQEDMGFVLGGRMRELARGNAKSDTARARTNLLRLVEDISAVEAVGLDDLLGRFGDLANHANPFEAMREAGLDSGQMALLLGIWLTDKNLTGGRRKRLEEALLAVMGDEEWELKLFAQLEFGKPSPAALAQLKALYQRAGARHTSLSQWFAELKSMPDSKRKLKALLRALAFELSSQGAPIEGNRLVAVIMDLRRILLFFGFEEHARKTTQVFPAWGMNADQYMSELLQTIDQVWVSMDWFSGRVQALGLAENLRYGYGRAFTETMRLLSRDCFKEDMQRDEILQAIKDYLEELTADE</sequence>
<dbReference type="Proteomes" id="UP000317550">
    <property type="component" value="Chromosome"/>
</dbReference>
<reference evidence="3" key="1">
    <citation type="submission" date="2019-07" db="EMBL/GenBank/DDBJ databases">
        <title>Chitinimonas sp. nov., isolated from Ny-Alesund, arctica soil.</title>
        <authorList>
            <person name="Xu Q."/>
            <person name="Peng F."/>
        </authorList>
    </citation>
    <scope>NUCLEOTIDE SEQUENCE [LARGE SCALE GENOMIC DNA]</scope>
    <source>
        <strain evidence="3">R3-44</strain>
    </source>
</reference>
<protein>
    <submittedName>
        <fullName evidence="2">TyeA family type III secretion system gatekeeper subunit</fullName>
    </submittedName>
</protein>
<dbReference type="GO" id="GO:0019867">
    <property type="term" value="C:outer membrane"/>
    <property type="evidence" value="ECO:0007669"/>
    <property type="project" value="InterPro"/>
</dbReference>
<dbReference type="Gene3D" id="1.20.1280.80">
    <property type="match status" value="1"/>
</dbReference>
<keyword evidence="3" id="KW-1185">Reference proteome</keyword>
<name>A0A516SA91_9NEIS</name>
<dbReference type="InterPro" id="IPR010812">
    <property type="entry name" value="HrpJ-like"/>
</dbReference>
<dbReference type="EMBL" id="CP041730">
    <property type="protein sequence ID" value="QDQ25069.1"/>
    <property type="molecule type" value="Genomic_DNA"/>
</dbReference>
<evidence type="ECO:0000259" key="1">
    <source>
        <dbReference type="Pfam" id="PF07201"/>
    </source>
</evidence>
<dbReference type="InterPro" id="IPR013351">
    <property type="entry name" value="T3SS_TyeA-rel"/>
</dbReference>